<gene>
    <name evidence="3" type="ORF">ENM60_00825</name>
</gene>
<dbReference type="Gene3D" id="1.10.10.10">
    <property type="entry name" value="Winged helix-like DNA-binding domain superfamily/Winged helix DNA-binding domain"/>
    <property type="match status" value="1"/>
</dbReference>
<sequence>MKIDRVLTGGLVSVALIATLGFDADLVLRRLTRRGGYKSIKCLSIRVDETSFKRVENAFSTVKFVADKLNIPAEHRYFEPGRGLVRGVLAEVEKEAARGLVEVYLSGGPRLLVVAALLATLLVDPAFQENVTISLEGEGFEGEIKARADWLKKLLGLGGEEVEIIQYIAGRETAKPSNLVKDLKIPKATAYKKLRKLAEEGLLEERDGEYALRREFTDILF</sequence>
<dbReference type="InterPro" id="IPR002831">
    <property type="entry name" value="Tscrpt_reg_TrmB_N"/>
</dbReference>
<name>A0A7J3XXM7_9CREN</name>
<feature type="domain" description="Transcription regulator TrmB N-terminal" evidence="1">
    <location>
        <begin position="152"/>
        <end position="211"/>
    </location>
</feature>
<organism evidence="3">
    <name type="scientific">Thermogladius calderae</name>
    <dbReference type="NCBI Taxonomy" id="1200300"/>
    <lineage>
        <taxon>Archaea</taxon>
        <taxon>Thermoproteota</taxon>
        <taxon>Thermoprotei</taxon>
        <taxon>Desulfurococcales</taxon>
        <taxon>Desulfurococcaceae</taxon>
        <taxon>Thermogladius</taxon>
    </lineage>
</organism>
<dbReference type="EMBL" id="DRYK01000016">
    <property type="protein sequence ID" value="HHP67331.1"/>
    <property type="molecule type" value="Genomic_DNA"/>
</dbReference>
<accession>A0A7J3XXM7</accession>
<dbReference type="InterPro" id="IPR036388">
    <property type="entry name" value="WH-like_DNA-bd_sf"/>
</dbReference>
<dbReference type="Pfam" id="PF01978">
    <property type="entry name" value="TrmB"/>
    <property type="match status" value="1"/>
</dbReference>
<dbReference type="InterPro" id="IPR054588">
    <property type="entry name" value="Csa3_N"/>
</dbReference>
<reference evidence="3" key="1">
    <citation type="journal article" date="2020" name="mSystems">
        <title>Genome- and Community-Level Interaction Insights into Carbon Utilization and Element Cycling Functions of Hydrothermarchaeota in Hydrothermal Sediment.</title>
        <authorList>
            <person name="Zhou Z."/>
            <person name="Liu Y."/>
            <person name="Xu W."/>
            <person name="Pan J."/>
            <person name="Luo Z.H."/>
            <person name="Li M."/>
        </authorList>
    </citation>
    <scope>NUCLEOTIDE SEQUENCE [LARGE SCALE GENOMIC DNA]</scope>
    <source>
        <strain evidence="3">SpSt-110</strain>
    </source>
</reference>
<comment type="caution">
    <text evidence="3">The sequence shown here is derived from an EMBL/GenBank/DDBJ whole genome shotgun (WGS) entry which is preliminary data.</text>
</comment>
<evidence type="ECO:0000313" key="3">
    <source>
        <dbReference type="EMBL" id="HHP67331.1"/>
    </source>
</evidence>
<feature type="domain" description="Csa3 N-terminal" evidence="2">
    <location>
        <begin position="15"/>
        <end position="127"/>
    </location>
</feature>
<proteinExistence type="predicted"/>
<dbReference type="Gene3D" id="3.40.50.11700">
    <property type="match status" value="1"/>
</dbReference>
<dbReference type="AlphaFoldDB" id="A0A7J3XXM7"/>
<dbReference type="Pfam" id="PF22662">
    <property type="entry name" value="Csa3_N"/>
    <property type="match status" value="1"/>
</dbReference>
<dbReference type="InterPro" id="IPR036390">
    <property type="entry name" value="WH_DNA-bd_sf"/>
</dbReference>
<evidence type="ECO:0000259" key="1">
    <source>
        <dbReference type="Pfam" id="PF01978"/>
    </source>
</evidence>
<protein>
    <recommendedName>
        <fullName evidence="4">Transcription regulator TrmB N-terminal domain-containing protein</fullName>
    </recommendedName>
</protein>
<dbReference type="SUPFAM" id="SSF46785">
    <property type="entry name" value="Winged helix' DNA-binding domain"/>
    <property type="match status" value="1"/>
</dbReference>
<evidence type="ECO:0000259" key="2">
    <source>
        <dbReference type="Pfam" id="PF22662"/>
    </source>
</evidence>
<evidence type="ECO:0008006" key="4">
    <source>
        <dbReference type="Google" id="ProtNLM"/>
    </source>
</evidence>